<dbReference type="EMBL" id="BSSQ01000014">
    <property type="protein sequence ID" value="GLX69208.1"/>
    <property type="molecule type" value="Genomic_DNA"/>
</dbReference>
<accession>A0ABQ6GEA8</accession>
<dbReference type="InterPro" id="IPR016185">
    <property type="entry name" value="PreATP-grasp_dom_sf"/>
</dbReference>
<sequence>MNDHSKERAAFYSGIEGYWADLYGEEYSLYDLYDMTGEEVHKIRESTNRIGHIFYKTAQLLRTVDDETLLMLGFPRETLAYIRIRSLSVESVIARLDLIGTGETYKCMEINSDTPTFIKELHLVNGLICEAFDRHNPNGGYEKQLALAVEKAVIESLEYLGLGESPEPAHIVFTAHGDNIEDANTAAYLRSLLPFPSRFVPLDQLQIIRHEGLFDEEGNSIHVLYRQTFPVENLIEDEDEAGNPIGLWLLELIEQKKLAFVNPPSAFLLQSKAVQAIIWGLHEEASPYYTEEEHRWIEEHFLPTYLEPDRFLESRTKYVRKPAFGREGDTVAIFEGDGTVAAEDSHNSYGHFLPVYQKYAELPKAEFRTEKGERQGSYMFGSFLVGGKAGAIGIRIGNPITDNLSYFLPIGITKLG</sequence>
<name>A0ABQ6GEA8_9BACL</name>
<dbReference type="Gene3D" id="3.30.1490.330">
    <property type="match status" value="1"/>
</dbReference>
<dbReference type="InterPro" id="IPR005494">
    <property type="entry name" value="GSPS_pre-ATP-grasp-like_dom"/>
</dbReference>
<evidence type="ECO:0000256" key="3">
    <source>
        <dbReference type="ARBA" id="ARBA00022741"/>
    </source>
</evidence>
<keyword evidence="3" id="KW-0547">Nucleotide-binding</keyword>
<dbReference type="Proteomes" id="UP001157114">
    <property type="component" value="Unassembled WGS sequence"/>
</dbReference>
<organism evidence="7 8">
    <name type="scientific">Paenibacillus glycanilyticus</name>
    <dbReference type="NCBI Taxonomy" id="126569"/>
    <lineage>
        <taxon>Bacteria</taxon>
        <taxon>Bacillati</taxon>
        <taxon>Bacillota</taxon>
        <taxon>Bacilli</taxon>
        <taxon>Bacillales</taxon>
        <taxon>Paenibacillaceae</taxon>
        <taxon>Paenibacillus</taxon>
    </lineage>
</organism>
<comment type="caution">
    <text evidence="7">The sequence shown here is derived from an EMBL/GenBank/DDBJ whole genome shotgun (WGS) entry which is preliminary data.</text>
</comment>
<dbReference type="SUPFAM" id="SSF52440">
    <property type="entry name" value="PreATP-grasp domain"/>
    <property type="match status" value="1"/>
</dbReference>
<evidence type="ECO:0000256" key="1">
    <source>
        <dbReference type="ARBA" id="ARBA00022598"/>
    </source>
</evidence>
<evidence type="ECO:0000256" key="4">
    <source>
        <dbReference type="ARBA" id="ARBA00022840"/>
    </source>
</evidence>
<keyword evidence="8" id="KW-1185">Reference proteome</keyword>
<feature type="domain" description="Glutathionylspermidine synthase pre-ATP-grasp-like" evidence="6">
    <location>
        <begin position="19"/>
        <end position="410"/>
    </location>
</feature>
<keyword evidence="4" id="KW-0067">ATP-binding</keyword>
<evidence type="ECO:0000313" key="7">
    <source>
        <dbReference type="EMBL" id="GLX69208.1"/>
    </source>
</evidence>
<dbReference type="SUPFAM" id="SSF56059">
    <property type="entry name" value="Glutathione synthetase ATP-binding domain-like"/>
    <property type="match status" value="1"/>
</dbReference>
<evidence type="ECO:0000256" key="5">
    <source>
        <dbReference type="ARBA" id="ARBA00022842"/>
    </source>
</evidence>
<keyword evidence="2" id="KW-0479">Metal-binding</keyword>
<dbReference type="Pfam" id="PF03738">
    <property type="entry name" value="GSP_synth"/>
    <property type="match status" value="1"/>
</dbReference>
<evidence type="ECO:0000313" key="8">
    <source>
        <dbReference type="Proteomes" id="UP001157114"/>
    </source>
</evidence>
<reference evidence="7 8" key="1">
    <citation type="submission" date="2023-03" db="EMBL/GenBank/DDBJ databases">
        <title>Draft genome sequence of the bacteria which degrade cell wall of Tricholomamatutake.</title>
        <authorList>
            <person name="Konishi Y."/>
            <person name="Fukuta Y."/>
            <person name="Shirasaka N."/>
        </authorList>
    </citation>
    <scope>NUCLEOTIDE SEQUENCE [LARGE SCALE GENOMIC DNA]</scope>
    <source>
        <strain evidence="8">mu1</strain>
    </source>
</reference>
<gene>
    <name evidence="7" type="ORF">MU1_35530</name>
</gene>
<evidence type="ECO:0000256" key="2">
    <source>
        <dbReference type="ARBA" id="ARBA00022723"/>
    </source>
</evidence>
<keyword evidence="5" id="KW-0460">Magnesium</keyword>
<protein>
    <submittedName>
        <fullName evidence="7">Glutathionylspermidine synthase</fullName>
    </submittedName>
</protein>
<evidence type="ECO:0000259" key="6">
    <source>
        <dbReference type="Pfam" id="PF03738"/>
    </source>
</evidence>
<dbReference type="RefSeq" id="WP_284239986.1">
    <property type="nucleotide sequence ID" value="NZ_BSSQ01000014.1"/>
</dbReference>
<keyword evidence="1" id="KW-0436">Ligase</keyword>
<proteinExistence type="predicted"/>